<evidence type="ECO:0000256" key="4">
    <source>
        <dbReference type="ARBA" id="ARBA00022729"/>
    </source>
</evidence>
<dbReference type="OMA" id="RIYHNCR"/>
<keyword evidence="7" id="KW-1185">Reference proteome</keyword>
<feature type="signal peptide" evidence="5">
    <location>
        <begin position="1"/>
        <end position="17"/>
    </location>
</feature>
<dbReference type="Pfam" id="PF01060">
    <property type="entry name" value="TTR-52"/>
    <property type="match status" value="1"/>
</dbReference>
<dbReference type="STRING" id="135651.G0NUP3"/>
<comment type="subcellular location">
    <subcellularLocation>
        <location evidence="1">Secreted</location>
    </subcellularLocation>
</comment>
<dbReference type="EMBL" id="GL379951">
    <property type="protein sequence ID" value="EGT37836.1"/>
    <property type="molecule type" value="Genomic_DNA"/>
</dbReference>
<dbReference type="PANTHER" id="PTHR21700">
    <property type="entry name" value="TRANSTHYRETIN-LIKE FAMILY PROTEIN-RELATED"/>
    <property type="match status" value="1"/>
</dbReference>
<protein>
    <submittedName>
        <fullName evidence="6">Uncharacterized protein</fullName>
    </submittedName>
</protein>
<evidence type="ECO:0000256" key="1">
    <source>
        <dbReference type="ARBA" id="ARBA00004613"/>
    </source>
</evidence>
<organism evidence="7">
    <name type="scientific">Caenorhabditis brenneri</name>
    <name type="common">Nematode worm</name>
    <dbReference type="NCBI Taxonomy" id="135651"/>
    <lineage>
        <taxon>Eukaryota</taxon>
        <taxon>Metazoa</taxon>
        <taxon>Ecdysozoa</taxon>
        <taxon>Nematoda</taxon>
        <taxon>Chromadorea</taxon>
        <taxon>Rhabditida</taxon>
        <taxon>Rhabditina</taxon>
        <taxon>Rhabditomorpha</taxon>
        <taxon>Rhabditoidea</taxon>
        <taxon>Rhabditidae</taxon>
        <taxon>Peloderinae</taxon>
        <taxon>Caenorhabditis</taxon>
    </lineage>
</organism>
<name>G0NUP3_CAEBE</name>
<evidence type="ECO:0000256" key="3">
    <source>
        <dbReference type="ARBA" id="ARBA00022525"/>
    </source>
</evidence>
<dbReference type="PANTHER" id="PTHR21700:SF122">
    <property type="entry name" value="TRANSTHYRETIN-LIKE FAMILY PROTEIN"/>
    <property type="match status" value="1"/>
</dbReference>
<feature type="chain" id="PRO_5003405796" evidence="5">
    <location>
        <begin position="18"/>
        <end position="178"/>
    </location>
</feature>
<keyword evidence="3" id="KW-0964">Secreted</keyword>
<evidence type="ECO:0000256" key="5">
    <source>
        <dbReference type="SAM" id="SignalP"/>
    </source>
</evidence>
<dbReference type="OrthoDB" id="5833723at2759"/>
<dbReference type="Proteomes" id="UP000008068">
    <property type="component" value="Unassembled WGS sequence"/>
</dbReference>
<dbReference type="GO" id="GO:0005576">
    <property type="term" value="C:extracellular region"/>
    <property type="evidence" value="ECO:0007669"/>
    <property type="project" value="UniProtKB-SubCell"/>
</dbReference>
<dbReference type="eggNOG" id="ENOG502R7HW">
    <property type="taxonomic scope" value="Eukaryota"/>
</dbReference>
<proteinExistence type="inferred from homology"/>
<dbReference type="InParanoid" id="G0NUP3"/>
<gene>
    <name evidence="6" type="ORF">CAEBREN_20320</name>
</gene>
<dbReference type="GO" id="GO:0009986">
    <property type="term" value="C:cell surface"/>
    <property type="evidence" value="ECO:0007669"/>
    <property type="project" value="InterPro"/>
</dbReference>
<dbReference type="AlphaFoldDB" id="G0NUP3"/>
<evidence type="ECO:0000313" key="7">
    <source>
        <dbReference type="Proteomes" id="UP000008068"/>
    </source>
</evidence>
<evidence type="ECO:0000256" key="2">
    <source>
        <dbReference type="ARBA" id="ARBA00010112"/>
    </source>
</evidence>
<dbReference type="InterPro" id="IPR001534">
    <property type="entry name" value="Transthyretin-like"/>
</dbReference>
<accession>G0NUP3</accession>
<comment type="similarity">
    <text evidence="2">Belongs to the nematode transthyretin-like family.</text>
</comment>
<dbReference type="HOGENOM" id="CLU_121109_0_0_1"/>
<dbReference type="InterPro" id="IPR038479">
    <property type="entry name" value="Transthyretin-like_sf"/>
</dbReference>
<keyword evidence="4 5" id="KW-0732">Signal</keyword>
<evidence type="ECO:0000313" key="6">
    <source>
        <dbReference type="EMBL" id="EGT37836.1"/>
    </source>
</evidence>
<dbReference type="FunCoup" id="G0NUP3">
    <property type="interactions" value="488"/>
</dbReference>
<sequence length="178" mass="20075">MKSFIFLFVLGFVATIATEIYDDPSDSNGIAIVSEQEAVTQKSTQKPSRFIDKVRAIGRKQAVGVKGKLMCAEKPIANATIKLWDNDMFDPDDLISEVQVKEDGSFELSGFIVSITAIDPQIRIYHNCRSTSKVCRRKIIFNIPGNYINKGEKVTKWFDLGTLNMEIGVKHKEEPYCY</sequence>
<dbReference type="Gene3D" id="2.60.40.3330">
    <property type="match status" value="1"/>
</dbReference>
<reference evidence="7" key="1">
    <citation type="submission" date="2011-07" db="EMBL/GenBank/DDBJ databases">
        <authorList>
            <consortium name="Caenorhabditis brenneri Sequencing and Analysis Consortium"/>
            <person name="Wilson R.K."/>
        </authorList>
    </citation>
    <scope>NUCLEOTIDE SEQUENCE [LARGE SCALE GENOMIC DNA]</scope>
    <source>
        <strain evidence="7">PB2801</strain>
    </source>
</reference>